<dbReference type="GO" id="GO:0004311">
    <property type="term" value="F:geranylgeranyl diphosphate synthase activity"/>
    <property type="evidence" value="ECO:0007669"/>
    <property type="project" value="UniProtKB-EC"/>
</dbReference>
<sequence length="347" mass="36736">MTETLARDAVDVVLTDFFEDRIRRATPLAQHYALLWRRLARSSEGGKRLRPRLLLNTHAAFGGTHPEDATTAAAAFELLHTALLLHDDVMDQDLSRRGRPTVSAEFANDVADDGLSPEVAAAWGDASGILGGDLLLSAAHSLVGRVRPEVRADLADIIDESLFRAAAGEQEDIAFGLGTASATPERVVRMMENKTAGYSFAAPLRAGAALAGAGADASAELDRVGTALGVLYQLRDDLLGVFGDAGRTGKSTTSDLRQGKRTLLVAFAEGQPAWTAVRHLWGDPQLDPTGAALLRDALVASGARDQTTDLIDVMRREAVAVIGGSTLPTGLRQELVGLADALAERES</sequence>
<dbReference type="PANTHER" id="PTHR12001">
    <property type="entry name" value="GERANYLGERANYL PYROPHOSPHATE SYNTHASE"/>
    <property type="match status" value="1"/>
</dbReference>
<evidence type="ECO:0000256" key="1">
    <source>
        <dbReference type="ARBA" id="ARBA00001946"/>
    </source>
</evidence>
<keyword evidence="5" id="KW-0460">Magnesium</keyword>
<dbReference type="Pfam" id="PF00348">
    <property type="entry name" value="polyprenyl_synt"/>
    <property type="match status" value="1"/>
</dbReference>
<accession>A0ABU2CTY8</accession>
<dbReference type="Gene3D" id="1.10.600.10">
    <property type="entry name" value="Farnesyl Diphosphate Synthase"/>
    <property type="match status" value="1"/>
</dbReference>
<dbReference type="RefSeq" id="WP_274993556.1">
    <property type="nucleotide sequence ID" value="NZ_JAJQQP010000005.1"/>
</dbReference>
<comment type="cofactor">
    <cofactor evidence="1">
        <name>Mg(2+)</name>
        <dbReference type="ChEBI" id="CHEBI:18420"/>
    </cofactor>
</comment>
<comment type="similarity">
    <text evidence="2 6">Belongs to the FPP/GGPP synthase family.</text>
</comment>
<dbReference type="EMBL" id="JAVDYE010000001">
    <property type="protein sequence ID" value="MDR7384736.1"/>
    <property type="molecule type" value="Genomic_DNA"/>
</dbReference>
<dbReference type="PROSITE" id="PS00723">
    <property type="entry name" value="POLYPRENYL_SYNTHASE_1"/>
    <property type="match status" value="1"/>
</dbReference>
<evidence type="ECO:0000256" key="3">
    <source>
        <dbReference type="ARBA" id="ARBA00022679"/>
    </source>
</evidence>
<dbReference type="CDD" id="cd00685">
    <property type="entry name" value="Trans_IPPS_HT"/>
    <property type="match status" value="1"/>
</dbReference>
<reference evidence="7 8" key="1">
    <citation type="submission" date="2023-07" db="EMBL/GenBank/DDBJ databases">
        <title>Sequencing the genomes of 1000 actinobacteria strains.</title>
        <authorList>
            <person name="Klenk H.-P."/>
        </authorList>
    </citation>
    <scope>NUCLEOTIDE SEQUENCE [LARGE SCALE GENOMIC DNA]</scope>
    <source>
        <strain evidence="7 8">DSM 45554</strain>
    </source>
</reference>
<evidence type="ECO:0000313" key="8">
    <source>
        <dbReference type="Proteomes" id="UP001183585"/>
    </source>
</evidence>
<evidence type="ECO:0000256" key="6">
    <source>
        <dbReference type="RuleBase" id="RU004466"/>
    </source>
</evidence>
<dbReference type="Proteomes" id="UP001183585">
    <property type="component" value="Unassembled WGS sequence"/>
</dbReference>
<dbReference type="EC" id="2.5.1.10" evidence="7"/>
<dbReference type="SUPFAM" id="SSF48576">
    <property type="entry name" value="Terpenoid synthases"/>
    <property type="match status" value="1"/>
</dbReference>
<keyword evidence="3 6" id="KW-0808">Transferase</keyword>
<dbReference type="EC" id="2.5.1.1" evidence="7"/>
<dbReference type="GO" id="GO:0004161">
    <property type="term" value="F:dimethylallyltranstransferase activity"/>
    <property type="evidence" value="ECO:0007669"/>
    <property type="project" value="UniProtKB-EC"/>
</dbReference>
<protein>
    <submittedName>
        <fullName evidence="7">Geranylgeranyl diphosphate synthase type II</fullName>
        <ecNumber evidence="7">2.5.1.1</ecNumber>
        <ecNumber evidence="7">2.5.1.10</ecNumber>
        <ecNumber evidence="7">2.5.1.29</ecNumber>
    </submittedName>
</protein>
<dbReference type="PANTHER" id="PTHR12001:SF85">
    <property type="entry name" value="SHORT CHAIN ISOPRENYL DIPHOSPHATE SYNTHASE"/>
    <property type="match status" value="1"/>
</dbReference>
<gene>
    <name evidence="7" type="ORF">J2S48_004251</name>
</gene>
<dbReference type="PROSITE" id="PS00444">
    <property type="entry name" value="POLYPRENYL_SYNTHASE_2"/>
    <property type="match status" value="1"/>
</dbReference>
<keyword evidence="8" id="KW-1185">Reference proteome</keyword>
<organism evidence="7 8">
    <name type="scientific">Promicromonospora iranensis</name>
    <dbReference type="NCBI Taxonomy" id="1105144"/>
    <lineage>
        <taxon>Bacteria</taxon>
        <taxon>Bacillati</taxon>
        <taxon>Actinomycetota</taxon>
        <taxon>Actinomycetes</taxon>
        <taxon>Micrococcales</taxon>
        <taxon>Promicromonosporaceae</taxon>
        <taxon>Promicromonospora</taxon>
    </lineage>
</organism>
<name>A0ABU2CTY8_9MICO</name>
<evidence type="ECO:0000256" key="4">
    <source>
        <dbReference type="ARBA" id="ARBA00022723"/>
    </source>
</evidence>
<keyword evidence="4" id="KW-0479">Metal-binding</keyword>
<evidence type="ECO:0000256" key="2">
    <source>
        <dbReference type="ARBA" id="ARBA00006706"/>
    </source>
</evidence>
<dbReference type="InterPro" id="IPR008949">
    <property type="entry name" value="Isoprenoid_synthase_dom_sf"/>
</dbReference>
<proteinExistence type="inferred from homology"/>
<dbReference type="InterPro" id="IPR000092">
    <property type="entry name" value="Polyprenyl_synt"/>
</dbReference>
<dbReference type="EC" id="2.5.1.29" evidence="7"/>
<dbReference type="GO" id="GO:0004337">
    <property type="term" value="F:(2E,6E)-farnesyl diphosphate synthase activity"/>
    <property type="evidence" value="ECO:0007669"/>
    <property type="project" value="UniProtKB-EC"/>
</dbReference>
<comment type="caution">
    <text evidence="7">The sequence shown here is derived from an EMBL/GenBank/DDBJ whole genome shotgun (WGS) entry which is preliminary data.</text>
</comment>
<dbReference type="SFLD" id="SFLDS00005">
    <property type="entry name" value="Isoprenoid_Synthase_Type_I"/>
    <property type="match status" value="1"/>
</dbReference>
<evidence type="ECO:0000256" key="5">
    <source>
        <dbReference type="ARBA" id="ARBA00022842"/>
    </source>
</evidence>
<evidence type="ECO:0000313" key="7">
    <source>
        <dbReference type="EMBL" id="MDR7384736.1"/>
    </source>
</evidence>
<dbReference type="InterPro" id="IPR033749">
    <property type="entry name" value="Polyprenyl_synt_CS"/>
</dbReference>